<feature type="transmembrane region" description="Helical" evidence="8">
    <location>
        <begin position="241"/>
        <end position="265"/>
    </location>
</feature>
<comment type="caution">
    <text evidence="10">The sequence shown here is derived from an EMBL/GenBank/DDBJ whole genome shotgun (WGS) entry which is preliminary data.</text>
</comment>
<keyword evidence="6 8" id="KW-1133">Transmembrane helix</keyword>
<evidence type="ECO:0000256" key="3">
    <source>
        <dbReference type="ARBA" id="ARBA00022679"/>
    </source>
</evidence>
<dbReference type="PANTHER" id="PTHR48090">
    <property type="entry name" value="UNDECAPRENYL-PHOSPHATE 4-DEOXY-4-FORMAMIDO-L-ARABINOSE TRANSFERASE-RELATED"/>
    <property type="match status" value="1"/>
</dbReference>
<dbReference type="InterPro" id="IPR050256">
    <property type="entry name" value="Glycosyltransferase_2"/>
</dbReference>
<organism evidence="10 11">
    <name type="scientific">Bradyrhizobium lablabi</name>
    <dbReference type="NCBI Taxonomy" id="722472"/>
    <lineage>
        <taxon>Bacteria</taxon>
        <taxon>Pseudomonadati</taxon>
        <taxon>Pseudomonadota</taxon>
        <taxon>Alphaproteobacteria</taxon>
        <taxon>Hyphomicrobiales</taxon>
        <taxon>Nitrobacteraceae</taxon>
        <taxon>Bradyrhizobium</taxon>
    </lineage>
</organism>
<dbReference type="AlphaFoldDB" id="A0A0R3MXV6"/>
<dbReference type="Proteomes" id="UP000051660">
    <property type="component" value="Unassembled WGS sequence"/>
</dbReference>
<proteinExistence type="predicted"/>
<evidence type="ECO:0000259" key="9">
    <source>
        <dbReference type="Pfam" id="PF00535"/>
    </source>
</evidence>
<dbReference type="RefSeq" id="WP_057858447.1">
    <property type="nucleotide sequence ID" value="NZ_LLYB01000060.1"/>
</dbReference>
<protein>
    <recommendedName>
        <fullName evidence="9">Glycosyltransferase 2-like domain-containing protein</fullName>
    </recommendedName>
</protein>
<feature type="domain" description="Glycosyltransferase 2-like" evidence="9">
    <location>
        <begin position="10"/>
        <end position="165"/>
    </location>
</feature>
<dbReference type="PANTHER" id="PTHR48090:SF3">
    <property type="entry name" value="UNDECAPRENYL-PHOSPHATE 4-DEOXY-4-FORMAMIDO-L-ARABINOSE TRANSFERASE"/>
    <property type="match status" value="1"/>
</dbReference>
<dbReference type="SUPFAM" id="SSF53448">
    <property type="entry name" value="Nucleotide-diphospho-sugar transferases"/>
    <property type="match status" value="1"/>
</dbReference>
<evidence type="ECO:0000256" key="4">
    <source>
        <dbReference type="ARBA" id="ARBA00022692"/>
    </source>
</evidence>
<keyword evidence="1" id="KW-1003">Cell membrane</keyword>
<dbReference type="OrthoDB" id="9802649at2"/>
<name>A0A0R3MXV6_9BRAD</name>
<keyword evidence="7 8" id="KW-0472">Membrane</keyword>
<evidence type="ECO:0000313" key="10">
    <source>
        <dbReference type="EMBL" id="KRR24871.1"/>
    </source>
</evidence>
<dbReference type="InterPro" id="IPR029044">
    <property type="entry name" value="Nucleotide-diphossugar_trans"/>
</dbReference>
<feature type="transmembrane region" description="Helical" evidence="8">
    <location>
        <begin position="285"/>
        <end position="309"/>
    </location>
</feature>
<evidence type="ECO:0000256" key="8">
    <source>
        <dbReference type="SAM" id="Phobius"/>
    </source>
</evidence>
<dbReference type="Gene3D" id="3.90.550.10">
    <property type="entry name" value="Spore Coat Polysaccharide Biosynthesis Protein SpsA, Chain A"/>
    <property type="match status" value="1"/>
</dbReference>
<evidence type="ECO:0000256" key="5">
    <source>
        <dbReference type="ARBA" id="ARBA00022985"/>
    </source>
</evidence>
<evidence type="ECO:0000256" key="6">
    <source>
        <dbReference type="ARBA" id="ARBA00022989"/>
    </source>
</evidence>
<keyword evidence="2" id="KW-0328">Glycosyltransferase</keyword>
<dbReference type="GO" id="GO:0009103">
    <property type="term" value="P:lipopolysaccharide biosynthetic process"/>
    <property type="evidence" value="ECO:0007669"/>
    <property type="project" value="UniProtKB-KW"/>
</dbReference>
<evidence type="ECO:0000256" key="2">
    <source>
        <dbReference type="ARBA" id="ARBA00022676"/>
    </source>
</evidence>
<gene>
    <name evidence="10" type="ORF">CQ14_05940</name>
</gene>
<sequence length="337" mass="37460">MTPESWISVSVVVPVYSGEKFLRELVQQLDRVRTEWVEQQAPMRLAELILIDDAAVDASPAIVDDLEANHEWVTALHLMRNFGQHAATIAGALHSSGDWVVTMDEDLQHPPAEIERLLRKAVLSGADVVYARPSSSVHQARIRDWTSRGFKRMMAVLTGNASVVHFNSFRLLRGSLARAASSACGHETYFDVALSWFTNRVEFVLLELKDQRFISSGKSGYSFSHLLTHARRMLMTSRVKFISLLALIGVLITVVSIIGGTAVLLQKLIVPSSIAVRGWPSLIVVNLFFGGVITFMIAAVLEYISILVLSAHGKPLFFVVDRSSDKKLVEYFESRIP</sequence>
<dbReference type="Pfam" id="PF00535">
    <property type="entry name" value="Glycos_transf_2"/>
    <property type="match status" value="1"/>
</dbReference>
<dbReference type="GO" id="GO:0005886">
    <property type="term" value="C:plasma membrane"/>
    <property type="evidence" value="ECO:0007669"/>
    <property type="project" value="TreeGrafter"/>
</dbReference>
<keyword evidence="3" id="KW-0808">Transferase</keyword>
<keyword evidence="4 8" id="KW-0812">Transmembrane</keyword>
<accession>A0A0R3MXV6</accession>
<evidence type="ECO:0000313" key="11">
    <source>
        <dbReference type="Proteomes" id="UP000051660"/>
    </source>
</evidence>
<reference evidence="10 11" key="1">
    <citation type="submission" date="2014-03" db="EMBL/GenBank/DDBJ databases">
        <title>Bradyrhizobium valentinum sp. nov., isolated from effective nodules of Lupinus mariae-josephae, a lupine endemic of basic-lime soils in Eastern Spain.</title>
        <authorList>
            <person name="Duran D."/>
            <person name="Rey L."/>
            <person name="Navarro A."/>
            <person name="Busquets A."/>
            <person name="Imperial J."/>
            <person name="Ruiz-Argueso T."/>
        </authorList>
    </citation>
    <scope>NUCLEOTIDE SEQUENCE [LARGE SCALE GENOMIC DNA]</scope>
    <source>
        <strain evidence="10 11">CCBAU 23086</strain>
    </source>
</reference>
<keyword evidence="5" id="KW-0448">Lipopolysaccharide biosynthesis</keyword>
<evidence type="ECO:0000256" key="7">
    <source>
        <dbReference type="ARBA" id="ARBA00023136"/>
    </source>
</evidence>
<dbReference type="EMBL" id="LLYB01000060">
    <property type="protein sequence ID" value="KRR24871.1"/>
    <property type="molecule type" value="Genomic_DNA"/>
</dbReference>
<evidence type="ECO:0000256" key="1">
    <source>
        <dbReference type="ARBA" id="ARBA00022475"/>
    </source>
</evidence>
<dbReference type="InterPro" id="IPR001173">
    <property type="entry name" value="Glyco_trans_2-like"/>
</dbReference>
<dbReference type="GO" id="GO:0099621">
    <property type="term" value="F:undecaprenyl-phosphate 4-deoxy-4-formamido-L-arabinose transferase activity"/>
    <property type="evidence" value="ECO:0007669"/>
    <property type="project" value="TreeGrafter"/>
</dbReference>